<evidence type="ECO:0000313" key="5">
    <source>
        <dbReference type="Proteomes" id="UP000224006"/>
    </source>
</evidence>
<dbReference type="GeneID" id="40308247"/>
<feature type="compositionally biased region" description="Basic and acidic residues" evidence="2">
    <location>
        <begin position="338"/>
        <end position="366"/>
    </location>
</feature>
<feature type="compositionally biased region" description="Basic and acidic residues" evidence="2">
    <location>
        <begin position="268"/>
        <end position="277"/>
    </location>
</feature>
<feature type="compositionally biased region" description="Pro residues" evidence="2">
    <location>
        <begin position="1119"/>
        <end position="1136"/>
    </location>
</feature>
<feature type="region of interest" description="Disordered" evidence="2">
    <location>
        <begin position="1091"/>
        <end position="1180"/>
    </location>
</feature>
<feature type="compositionally biased region" description="Polar residues" evidence="2">
    <location>
        <begin position="20"/>
        <end position="38"/>
    </location>
</feature>
<dbReference type="KEGG" id="bbes:BESB_032650"/>
<feature type="compositionally biased region" description="Low complexity" evidence="2">
    <location>
        <begin position="134"/>
        <end position="150"/>
    </location>
</feature>
<evidence type="ECO:0000256" key="1">
    <source>
        <dbReference type="SAM" id="Coils"/>
    </source>
</evidence>
<dbReference type="Proteomes" id="UP000224006">
    <property type="component" value="Unassembled WGS sequence"/>
</dbReference>
<evidence type="ECO:0000313" key="4">
    <source>
        <dbReference type="EMBL" id="PFH31068.1"/>
    </source>
</evidence>
<feature type="region of interest" description="Disordered" evidence="2">
    <location>
        <begin position="1"/>
        <end position="158"/>
    </location>
</feature>
<feature type="compositionally biased region" description="Basic and acidic residues" evidence="2">
    <location>
        <begin position="427"/>
        <end position="437"/>
    </location>
</feature>
<feature type="compositionally biased region" description="Basic and acidic residues" evidence="2">
    <location>
        <begin position="227"/>
        <end position="242"/>
    </location>
</feature>
<keyword evidence="1" id="KW-0175">Coiled coil</keyword>
<name>A0A2A9LX52_BESBE</name>
<gene>
    <name evidence="4" type="ORF">BESB_032650</name>
</gene>
<evidence type="ECO:0000259" key="3">
    <source>
        <dbReference type="Pfam" id="PF14643"/>
    </source>
</evidence>
<feature type="domain" description="DUF4455" evidence="3">
    <location>
        <begin position="450"/>
        <end position="804"/>
    </location>
</feature>
<dbReference type="PANTHER" id="PTHR48125:SF10">
    <property type="entry name" value="OS12G0136300 PROTEIN"/>
    <property type="match status" value="1"/>
</dbReference>
<dbReference type="Pfam" id="PF14643">
    <property type="entry name" value="DUF4455"/>
    <property type="match status" value="1"/>
</dbReference>
<reference evidence="4 5" key="1">
    <citation type="submission" date="2017-09" db="EMBL/GenBank/DDBJ databases">
        <title>Genome sequencing of Besnoitia besnoiti strain Bb-Ger1.</title>
        <authorList>
            <person name="Schares G."/>
            <person name="Venepally P."/>
            <person name="Lorenzi H.A."/>
        </authorList>
    </citation>
    <scope>NUCLEOTIDE SEQUENCE [LARGE SCALE GENOMIC DNA]</scope>
    <source>
        <strain evidence="4 5">Bb-Ger1</strain>
    </source>
</reference>
<feature type="region of interest" description="Disordered" evidence="2">
    <location>
        <begin position="227"/>
        <end position="367"/>
    </location>
</feature>
<feature type="compositionally biased region" description="Low complexity" evidence="2">
    <location>
        <begin position="867"/>
        <end position="898"/>
    </location>
</feature>
<dbReference type="VEuPathDB" id="ToxoDB:BESB_032650"/>
<protein>
    <recommendedName>
        <fullName evidence="3">DUF4455 domain-containing protein</fullName>
    </recommendedName>
</protein>
<dbReference type="InterPro" id="IPR028089">
    <property type="entry name" value="DUF4455"/>
</dbReference>
<feature type="coiled-coil region" evidence="1">
    <location>
        <begin position="1271"/>
        <end position="1312"/>
    </location>
</feature>
<sequence length="2291" mass="245280">MQAPRPTAGRARVIPKRRTSSCSPSPQALNSSRPSAANEQPRGAGPSDASSRASASSNASQSPAGTPYEGASTDAATLREDAEKAASPLLSLSRAGTGDALGGGSAKTREAQAGAEALACAADAESHDEGGRPTGPRGPTQEPARAQTQTAPPPSFCERLTSKLKGRAEAVLAAAHAEWKELETAFEARTKARGVEARDALKASETALKRLQATLEDRLERQIRWREKQRQRVRAYQERLRENAQSAAVAEADAAERGAAEAAGDSSAGEKQKEKSRAQTLAPPPDGEQPSRAIKSPHSADAVSVAAGGGGATPPGGPVAPSAKGGGRLTVATGGRRRGAEEDQKRPVAPCKSEKPTSTEEQETRLADSSCAELFFLDEDEKGPGGGLYAEQDPLDCKNGGERENGVNPHQHAAKEGDAEGGTEAATTHEEGQKKREEAWTEDVLEENMKHAQELIHGMRVTITQLAAHMDAIEFERKSAAAGRMQELSRELQSITFHSRGEIERIIEDWCKQENLKLLHTHRAQASIIQRLVTTVDAWTAQHAAVYEKCRVELKIHNHDWAIRLAARTLRREADFASPPEKEQLETQMREREKALSLKRHEVVQEALDCLPACVTPEKVRRWLARLERIREEGRTWLSNLAGDFTDLKDIQRRRCEALIRQCAKRVELYDARVLWGACETASEVATELLEPLQQKHLQELLADLHAKAAQIEERQRGEHAAALRVLNFLEALARFLAAFRASHHTLNGAQRRVAAEAAKDFADATRRQEAVLLALRDEMKEAPTLSALDTLKKKAESELRCLEDLVRARVKALGARCQDFLPQTQERKQRETSKFLHVWALVPLSATQQKAFAALAEAREHLHQKSLSPADSSQLSSPRGGETAGASAAAGPAPSGAGAPGGCETSRATAAKGGEGDDKLLHASRTSLEQERVAACAAADSDARRRGRAAAPSTRSPPSKPDAEAGRTVSTAARAAEKKAEGPVRRNHKAAHAASCASHKKAPGGASRDGSATGAASRGTSGGGAKGEADEGRKRGEKKGTATAGEEEEVDLDKHTYWTDPGGQVYRQLMSFEALLGNLSLDSGVSMPARTSTLESHASAADLPGETKPLSAACASPPASPPPPSASPAAPPRSGCPPGAREPQPSGRHSAEEESKTLFPPREGLSLKEEEGRESREDVGFADVSLRESWKEGLARLRDASFAFVVRTLEELETAATELGEATYSAALLEMKRTLAEFDSTSATVASFAFAYKQRQQQLASHASRLERFLRNFAQTVASQQALLSQAEDELEAQMQELVEAQRDIQQLRLEDLHSSLRAAASAATLSPPSPSAAACFLSAPSALPPQPPGSVAASAESAGGAAPSRRRGASPGKSAATRRKSVKAYSEGDAKGAPEESPLFGGEDDSGGGARASDEPLGTPEELRDGRLGGCLMQQLKRRRKHCVQEQDQMKKNAEKKIQFIEQQLVAGLQKAQAKVQAFFSAPLASIPEREMREAALKRDQWLQEIEKRREDWEARVTSWRERLETTATEGHRQVEAHFASLEDRTARLYGLGHLHGAPKRAAVAALQRLQQHYEAAAQRCFHCFALSTKVAGTLRRRARLGLGDSAAGSLDAADRGRGRFKQFRRPSAVILDFFEEAPSASAWPPPPSPLSFSPRERQAASGTGGAAAEEAGTRGARSLPPWRSLRPQTGDDAEKEWRDALRSGRSIAAPPMAASVGGCSELHTATGGDWTLRRSSSLPSSARCEAPFAGLEAQAQLPALSFLSMDAPPTHERRALSFASHVQAALSERSLQRRAASPAALSPKPVLRAGGGAETQDAPSPAAGSGAAARSAAVFRVNAAHEIRSGYALAAAALLALCQRLQCLGPSQGSRVKDGAEQVLLGLPLLQDYRPSAGAEETGGGAKEGASEKRGARENATRVHSGDAKRRAAGLPPGLTSGGGLPRGPHDASAVADAQREGLTEQESREAVEDAARTTMLQWLLGPVTSLPPSYAAAVEDIEKEFRAKAAATAAAYSPGSRSPDGKKSGGSNGAPAADEEGPVYVELFAKYLRRKAEANRQKLVSTIRCVCRHVRNDLFPVAVCGIFLDLAQMVQGQLEELQGYLGNGRPLDERLNPVDAGLIKQLKSQWETNRRALDAHLKCTEVNDSLRKLCLAEEKRSSQMLSLLLKLCSGAAGMLNASSAFITNGCIGHFEFLVAVLDRLPQPADFMPIDGYFLAAKFQRLPPSGYDKRLVSRNTFAYTCGRPQTLAFWVPKPTAITCGHAYPAGSGRLLRNRPTSGVAYAGRQPYV</sequence>
<organism evidence="4 5">
    <name type="scientific">Besnoitia besnoiti</name>
    <name type="common">Apicomplexan protozoan</name>
    <dbReference type="NCBI Taxonomy" id="94643"/>
    <lineage>
        <taxon>Eukaryota</taxon>
        <taxon>Sar</taxon>
        <taxon>Alveolata</taxon>
        <taxon>Apicomplexa</taxon>
        <taxon>Conoidasida</taxon>
        <taxon>Coccidia</taxon>
        <taxon>Eucoccidiorida</taxon>
        <taxon>Eimeriorina</taxon>
        <taxon>Sarcocystidae</taxon>
        <taxon>Besnoitia</taxon>
    </lineage>
</organism>
<feature type="region of interest" description="Disordered" evidence="2">
    <location>
        <begin position="397"/>
        <end position="437"/>
    </location>
</feature>
<feature type="region of interest" description="Disordered" evidence="2">
    <location>
        <begin position="864"/>
        <end position="1059"/>
    </location>
</feature>
<feature type="region of interest" description="Disordered" evidence="2">
    <location>
        <begin position="1796"/>
        <end position="1828"/>
    </location>
</feature>
<feature type="region of interest" description="Disordered" evidence="2">
    <location>
        <begin position="2013"/>
        <end position="2037"/>
    </location>
</feature>
<comment type="caution">
    <text evidence="4">The sequence shown here is derived from an EMBL/GenBank/DDBJ whole genome shotgun (WGS) entry which is preliminary data.</text>
</comment>
<feature type="region of interest" description="Disordered" evidence="2">
    <location>
        <begin position="1346"/>
        <end position="1430"/>
    </location>
</feature>
<feature type="compositionally biased region" description="Low complexity" evidence="2">
    <location>
        <begin position="1669"/>
        <end position="1681"/>
    </location>
</feature>
<dbReference type="OrthoDB" id="332551at2759"/>
<feature type="region of interest" description="Disordered" evidence="2">
    <location>
        <begin position="1641"/>
        <end position="1696"/>
    </location>
</feature>
<feature type="compositionally biased region" description="Low complexity" evidence="2">
    <location>
        <begin position="47"/>
        <end position="64"/>
    </location>
</feature>
<proteinExistence type="predicted"/>
<dbReference type="RefSeq" id="XP_029215077.1">
    <property type="nucleotide sequence ID" value="XM_029361857.1"/>
</dbReference>
<feature type="compositionally biased region" description="Basic and acidic residues" evidence="2">
    <location>
        <begin position="1028"/>
        <end position="1041"/>
    </location>
</feature>
<feature type="compositionally biased region" description="Low complexity" evidence="2">
    <location>
        <begin position="111"/>
        <end position="123"/>
    </location>
</feature>
<evidence type="ECO:0000256" key="2">
    <source>
        <dbReference type="SAM" id="MobiDB-lite"/>
    </source>
</evidence>
<feature type="coiled-coil region" evidence="1">
    <location>
        <begin position="1435"/>
        <end position="1473"/>
    </location>
</feature>
<feature type="compositionally biased region" description="Basic and acidic residues" evidence="2">
    <location>
        <begin position="976"/>
        <end position="985"/>
    </location>
</feature>
<feature type="compositionally biased region" description="Basic and acidic residues" evidence="2">
    <location>
        <begin position="1908"/>
        <end position="1929"/>
    </location>
</feature>
<feature type="compositionally biased region" description="Low complexity" evidence="2">
    <location>
        <begin position="1005"/>
        <end position="1020"/>
    </location>
</feature>
<keyword evidence="5" id="KW-1185">Reference proteome</keyword>
<accession>A0A2A9LX52</accession>
<feature type="compositionally biased region" description="Basic and acidic residues" evidence="2">
    <location>
        <begin position="1957"/>
        <end position="1973"/>
    </location>
</feature>
<dbReference type="PANTHER" id="PTHR48125">
    <property type="entry name" value="LP07818P1"/>
    <property type="match status" value="1"/>
</dbReference>
<feature type="compositionally biased region" description="Low complexity" evidence="2">
    <location>
        <begin position="1351"/>
        <end position="1365"/>
    </location>
</feature>
<feature type="compositionally biased region" description="Basic and acidic residues" evidence="2">
    <location>
        <begin position="1166"/>
        <end position="1180"/>
    </location>
</feature>
<dbReference type="EMBL" id="NWUJ01000017">
    <property type="protein sequence ID" value="PFH31068.1"/>
    <property type="molecule type" value="Genomic_DNA"/>
</dbReference>
<feature type="region of interest" description="Disordered" evidence="2">
    <location>
        <begin position="1894"/>
        <end position="1973"/>
    </location>
</feature>